<feature type="transmembrane region" description="Helical" evidence="8">
    <location>
        <begin position="79"/>
        <end position="100"/>
    </location>
</feature>
<evidence type="ECO:0000256" key="8">
    <source>
        <dbReference type="SAM" id="Phobius"/>
    </source>
</evidence>
<keyword evidence="6 8" id="KW-0472">Membrane</keyword>
<evidence type="ECO:0000256" key="5">
    <source>
        <dbReference type="ARBA" id="ARBA00022989"/>
    </source>
</evidence>
<dbReference type="Proteomes" id="UP000031419">
    <property type="component" value="Unassembled WGS sequence"/>
</dbReference>
<comment type="caution">
    <text evidence="10">The sequence shown here is derived from an EMBL/GenBank/DDBJ whole genome shotgun (WGS) entry which is preliminary data.</text>
</comment>
<feature type="domain" description="Lycopene cyclase" evidence="9">
    <location>
        <begin position="6"/>
        <end position="95"/>
    </location>
</feature>
<feature type="transmembrane region" description="Helical" evidence="8">
    <location>
        <begin position="6"/>
        <end position="25"/>
    </location>
</feature>
<keyword evidence="5 8" id="KW-1133">Transmembrane helix</keyword>
<keyword evidence="4" id="KW-0125">Carotenoid biosynthesis</keyword>
<keyword evidence="11" id="KW-1185">Reference proteome</keyword>
<evidence type="ECO:0000256" key="3">
    <source>
        <dbReference type="ARBA" id="ARBA00022692"/>
    </source>
</evidence>
<dbReference type="eggNOG" id="ENOG5033310">
    <property type="taxonomic scope" value="Bacteria"/>
</dbReference>
<dbReference type="STRING" id="28042.GU90_01300"/>
<dbReference type="GO" id="GO:0045436">
    <property type="term" value="F:lycopene beta cyclase activity"/>
    <property type="evidence" value="ECO:0007669"/>
    <property type="project" value="UniProtKB-ARBA"/>
</dbReference>
<evidence type="ECO:0000313" key="11">
    <source>
        <dbReference type="Proteomes" id="UP000031419"/>
    </source>
</evidence>
<dbReference type="Pfam" id="PF18916">
    <property type="entry name" value="Lycopene_cyc"/>
    <property type="match status" value="1"/>
</dbReference>
<evidence type="ECO:0000256" key="6">
    <source>
        <dbReference type="ARBA" id="ARBA00023136"/>
    </source>
</evidence>
<dbReference type="NCBIfam" id="TIGR03462">
    <property type="entry name" value="CarR_dom_SF"/>
    <property type="match status" value="1"/>
</dbReference>
<evidence type="ECO:0000256" key="2">
    <source>
        <dbReference type="ARBA" id="ARBA00004829"/>
    </source>
</evidence>
<organism evidence="10 11">
    <name type="scientific">Saccharopolyspora rectivirgula</name>
    <dbReference type="NCBI Taxonomy" id="28042"/>
    <lineage>
        <taxon>Bacteria</taxon>
        <taxon>Bacillati</taxon>
        <taxon>Actinomycetota</taxon>
        <taxon>Actinomycetes</taxon>
        <taxon>Pseudonocardiales</taxon>
        <taxon>Pseudonocardiaceae</taxon>
        <taxon>Saccharopolyspora</taxon>
    </lineage>
</organism>
<protein>
    <submittedName>
        <fullName evidence="10">Lycopene cyclase</fullName>
    </submittedName>
</protein>
<dbReference type="GO" id="GO:0016872">
    <property type="term" value="F:intramolecular lyase activity"/>
    <property type="evidence" value="ECO:0007669"/>
    <property type="project" value="InterPro"/>
</dbReference>
<evidence type="ECO:0000259" key="9">
    <source>
        <dbReference type="Pfam" id="PF18916"/>
    </source>
</evidence>
<accession>A0A073B2S4</accession>
<dbReference type="EMBL" id="JNVU01000005">
    <property type="protein sequence ID" value="KEI45866.1"/>
    <property type="molecule type" value="Genomic_DNA"/>
</dbReference>
<dbReference type="RefSeq" id="WP_029721015.1">
    <property type="nucleotide sequence ID" value="NZ_JAJUIW010000005.1"/>
</dbReference>
<comment type="subcellular location">
    <subcellularLocation>
        <location evidence="1">Membrane</location>
        <topology evidence="1">Multi-pass membrane protein</topology>
    </subcellularLocation>
</comment>
<dbReference type="GO" id="GO:0016117">
    <property type="term" value="P:carotenoid biosynthetic process"/>
    <property type="evidence" value="ECO:0007669"/>
    <property type="project" value="UniProtKB-KW"/>
</dbReference>
<evidence type="ECO:0000256" key="1">
    <source>
        <dbReference type="ARBA" id="ARBA00004141"/>
    </source>
</evidence>
<dbReference type="OrthoDB" id="5195186at2"/>
<dbReference type="GO" id="GO:0016020">
    <property type="term" value="C:membrane"/>
    <property type="evidence" value="ECO:0007669"/>
    <property type="project" value="UniProtKB-SubCell"/>
</dbReference>
<evidence type="ECO:0000256" key="4">
    <source>
        <dbReference type="ARBA" id="ARBA00022746"/>
    </source>
</evidence>
<evidence type="ECO:0000313" key="10">
    <source>
        <dbReference type="EMBL" id="KEI45866.1"/>
    </source>
</evidence>
<keyword evidence="7" id="KW-0413">Isomerase</keyword>
<evidence type="ECO:0000256" key="7">
    <source>
        <dbReference type="ARBA" id="ARBA00023235"/>
    </source>
</evidence>
<sequence>MEQFEYLLVLAGCLAITAPLEFFGARVYRRPVRLARAVLPVAAVFLVWDAIAIANRVWSYNPEHMTGVRLPLAIPLEEFLFFLVIPVCAVLTYSCVQAMLRRLRTGRRTQEPAGEVRS</sequence>
<feature type="transmembrane region" description="Helical" evidence="8">
    <location>
        <begin position="37"/>
        <end position="59"/>
    </location>
</feature>
<proteinExistence type="predicted"/>
<reference evidence="10 11" key="1">
    <citation type="submission" date="2014-06" db="EMBL/GenBank/DDBJ databases">
        <title>Saccharopolyspora rectivirgula DSM-43113 Genome sequencing.</title>
        <authorList>
            <person name="Barrera C."/>
            <person name="Millon L."/>
            <person name="Rognon B."/>
            <person name="Zaugg C."/>
            <person name="Monod M."/>
        </authorList>
    </citation>
    <scope>NUCLEOTIDE SEQUENCE [LARGE SCALE GENOMIC DNA]</scope>
    <source>
        <strain evidence="10 11">DSM 43113</strain>
    </source>
</reference>
<comment type="pathway">
    <text evidence="2">Carotenoid biosynthesis.</text>
</comment>
<dbReference type="AlphaFoldDB" id="A0A073B2S4"/>
<gene>
    <name evidence="10" type="ORF">GU90_01300</name>
</gene>
<name>A0A073B2S4_9PSEU</name>
<dbReference type="InterPro" id="IPR017825">
    <property type="entry name" value="Lycopene_cyclase_dom"/>
</dbReference>
<keyword evidence="3 8" id="KW-0812">Transmembrane</keyword>